<feature type="chain" id="PRO_5032520308" evidence="1">
    <location>
        <begin position="24"/>
        <end position="360"/>
    </location>
</feature>
<keyword evidence="1" id="KW-0732">Signal</keyword>
<dbReference type="SUPFAM" id="SSF53474">
    <property type="entry name" value="alpha/beta-Hydrolases"/>
    <property type="match status" value="1"/>
</dbReference>
<dbReference type="PROSITE" id="PS51257">
    <property type="entry name" value="PROKAR_LIPOPROTEIN"/>
    <property type="match status" value="1"/>
</dbReference>
<comment type="caution">
    <text evidence="2">The sequence shown here is derived from an EMBL/GenBank/DDBJ whole genome shotgun (WGS) entry which is preliminary data.</text>
</comment>
<organism evidence="2 3">
    <name type="scientific">Oceanospirillum sediminis</name>
    <dbReference type="NCBI Taxonomy" id="2760088"/>
    <lineage>
        <taxon>Bacteria</taxon>
        <taxon>Pseudomonadati</taxon>
        <taxon>Pseudomonadota</taxon>
        <taxon>Gammaproteobacteria</taxon>
        <taxon>Oceanospirillales</taxon>
        <taxon>Oceanospirillaceae</taxon>
        <taxon>Oceanospirillum</taxon>
    </lineage>
</organism>
<sequence length="360" mass="39659">MFKPITRRVLASLAVLIPTVLLSACSDNDSQAVSYPELPYLTSLEQARVTVSGFSSGGYLANQLHLAYPEKIEGVAIFSAGPWGCAIKGLSHALMSCMQTRFPIASLEERMAIMHRASRNGEIGDLALVVDDPVYIFYGQSDRVVKPSISESLIGFYQTLVASYNIRITAIPEAGHAFPTLSSDNDCGDPDANHLQNCHFDGAGEALRVLYGPLQIPTSSDQLKGEFLEFGQNAFFDGKGMLDRGYLYLPESCKSGAASCQLHVVFHGCDQSAEAIGNQFFRSSGYNRWADNNNLVLLYPQARKSLPNPQGCWDWWGYEKDQFYSRDNQQLAAIIRMIERLKGDDQKNAAGRMKQADGSQ</sequence>
<dbReference type="PANTHER" id="PTHR42972:SF8">
    <property type="entry name" value="POLYHYDROXYBUTYRATE DEPOLYMERASE"/>
    <property type="match status" value="1"/>
</dbReference>
<dbReference type="RefSeq" id="WP_182808331.1">
    <property type="nucleotide sequence ID" value="NZ_JACJFM010000007.1"/>
</dbReference>
<dbReference type="AlphaFoldDB" id="A0A839IQ33"/>
<proteinExistence type="predicted"/>
<accession>A0A839IQ33</accession>
<name>A0A839IQ33_9GAMM</name>
<feature type="signal peptide" evidence="1">
    <location>
        <begin position="1"/>
        <end position="23"/>
    </location>
</feature>
<dbReference type="EMBL" id="JACJFM010000007">
    <property type="protein sequence ID" value="MBB1486557.1"/>
    <property type="molecule type" value="Genomic_DNA"/>
</dbReference>
<dbReference type="Gene3D" id="3.40.50.1820">
    <property type="entry name" value="alpha/beta hydrolase"/>
    <property type="match status" value="2"/>
</dbReference>
<evidence type="ECO:0000256" key="1">
    <source>
        <dbReference type="SAM" id="SignalP"/>
    </source>
</evidence>
<gene>
    <name evidence="2" type="ORF">H4O21_08035</name>
</gene>
<dbReference type="Proteomes" id="UP000565262">
    <property type="component" value="Unassembled WGS sequence"/>
</dbReference>
<protein>
    <submittedName>
        <fullName evidence="2">Poly(3-hydroxybutyrate) depolymerase</fullName>
    </submittedName>
</protein>
<evidence type="ECO:0000313" key="3">
    <source>
        <dbReference type="Proteomes" id="UP000565262"/>
    </source>
</evidence>
<dbReference type="InterPro" id="IPR029058">
    <property type="entry name" value="AB_hydrolase_fold"/>
</dbReference>
<reference evidence="2 3" key="1">
    <citation type="submission" date="2020-08" db="EMBL/GenBank/DDBJ databases">
        <title>Oceanospirillum sp. nov. isolated from marine sediment.</title>
        <authorList>
            <person name="Ji X."/>
        </authorList>
    </citation>
    <scope>NUCLEOTIDE SEQUENCE [LARGE SCALE GENOMIC DNA]</scope>
    <source>
        <strain evidence="2 3">D5</strain>
    </source>
</reference>
<evidence type="ECO:0000313" key="2">
    <source>
        <dbReference type="EMBL" id="MBB1486557.1"/>
    </source>
</evidence>
<dbReference type="PANTHER" id="PTHR42972">
    <property type="entry name" value="TOL-PAL SYSTEM PROTEIN TOLB"/>
    <property type="match status" value="1"/>
</dbReference>
<keyword evidence="3" id="KW-1185">Reference proteome</keyword>